<keyword evidence="2" id="KW-1185">Reference proteome</keyword>
<dbReference type="AlphaFoldDB" id="A0AAG5DX49"/>
<dbReference type="Proteomes" id="UP000075880">
    <property type="component" value="Unassembled WGS sequence"/>
</dbReference>
<accession>A0AAG5DX49</accession>
<dbReference type="EnsemblMetazoa" id="ENSAATROPT017229">
    <property type="protein sequence ID" value="ENSAATROPP015203"/>
    <property type="gene ID" value="ENSAATROPG014092"/>
</dbReference>
<sequence length="66" mass="7446">MIEKCLGIPDLLNNKETWPKEASVIPEESGPADTFASVVKKMAYEDPPLSPVSMESLRWFSDDEFE</sequence>
<reference evidence="1" key="1">
    <citation type="submission" date="2024-04" db="UniProtKB">
        <authorList>
            <consortium name="EnsemblMetazoa"/>
        </authorList>
    </citation>
    <scope>IDENTIFICATION</scope>
    <source>
        <strain evidence="1">EBRO</strain>
    </source>
</reference>
<evidence type="ECO:0000313" key="2">
    <source>
        <dbReference type="Proteomes" id="UP000075880"/>
    </source>
</evidence>
<proteinExistence type="predicted"/>
<name>A0AAG5DX49_ANOAO</name>
<evidence type="ECO:0000313" key="1">
    <source>
        <dbReference type="EnsemblMetazoa" id="ENSAATROPP015203"/>
    </source>
</evidence>
<organism evidence="1 2">
    <name type="scientific">Anopheles atroparvus</name>
    <name type="common">European mosquito</name>
    <dbReference type="NCBI Taxonomy" id="41427"/>
    <lineage>
        <taxon>Eukaryota</taxon>
        <taxon>Metazoa</taxon>
        <taxon>Ecdysozoa</taxon>
        <taxon>Arthropoda</taxon>
        <taxon>Hexapoda</taxon>
        <taxon>Insecta</taxon>
        <taxon>Pterygota</taxon>
        <taxon>Neoptera</taxon>
        <taxon>Endopterygota</taxon>
        <taxon>Diptera</taxon>
        <taxon>Nematocera</taxon>
        <taxon>Culicoidea</taxon>
        <taxon>Culicidae</taxon>
        <taxon>Anophelinae</taxon>
        <taxon>Anopheles</taxon>
    </lineage>
</organism>
<protein>
    <submittedName>
        <fullName evidence="1">Uncharacterized protein</fullName>
    </submittedName>
</protein>